<dbReference type="InterPro" id="IPR018639">
    <property type="entry name" value="DUF2062"/>
</dbReference>
<evidence type="ECO:0000313" key="4">
    <source>
        <dbReference type="Proteomes" id="UP001209854"/>
    </source>
</evidence>
<dbReference type="EMBL" id="JAPFCC010000001">
    <property type="protein sequence ID" value="MCW7554820.1"/>
    <property type="molecule type" value="Genomic_DNA"/>
</dbReference>
<protein>
    <submittedName>
        <fullName evidence="3">DUF2062 domain-containing protein</fullName>
    </submittedName>
</protein>
<reference evidence="3 4" key="1">
    <citation type="submission" date="2022-10" db="EMBL/GenBank/DDBJ databases">
        <title>High-quality genome sequences of two octocoral-associated bacteria, Endozoicomonas euniceicola EF212 and Endozoicomonas gorgoniicola PS125.</title>
        <authorList>
            <person name="Chiou Y.-J."/>
            <person name="Chen Y.-H."/>
        </authorList>
    </citation>
    <scope>NUCLEOTIDE SEQUENCE [LARGE SCALE GENOMIC DNA]</scope>
    <source>
        <strain evidence="3 4">PS125</strain>
    </source>
</reference>
<name>A0ABT3MZM2_9GAMM</name>
<keyword evidence="4" id="KW-1185">Reference proteome</keyword>
<keyword evidence="1" id="KW-1133">Transmembrane helix</keyword>
<evidence type="ECO:0000259" key="2">
    <source>
        <dbReference type="Pfam" id="PF09835"/>
    </source>
</evidence>
<dbReference type="Pfam" id="PF09835">
    <property type="entry name" value="DUF2062"/>
    <property type="match status" value="1"/>
</dbReference>
<evidence type="ECO:0000313" key="3">
    <source>
        <dbReference type="EMBL" id="MCW7554820.1"/>
    </source>
</evidence>
<proteinExistence type="predicted"/>
<feature type="transmembrane region" description="Helical" evidence="1">
    <location>
        <begin position="109"/>
        <end position="139"/>
    </location>
</feature>
<dbReference type="PANTHER" id="PTHR35102">
    <property type="entry name" value="E3 UBIQUITIN-PROTEIN LIGASE"/>
    <property type="match status" value="1"/>
</dbReference>
<accession>A0ABT3MZM2</accession>
<sequence>MNSFVRERIISPIKALLNQGLNPNSLALCLAIGFALGFFPVFGTTTVLCALTAAALRLNQIAIQVANYCGYPLQFILFIPFIRLGEYLFGLERISVNPVDIFTLAKSNFSLFIELYGLAISAACAAWLLVSMPVVLLLWRGLAIVLKAKMKTV</sequence>
<gene>
    <name evidence="3" type="ORF">NX722_19795</name>
</gene>
<dbReference type="PANTHER" id="PTHR35102:SF1">
    <property type="entry name" value="E3 UBIQUITIN-PROTEIN LIGASE"/>
    <property type="match status" value="1"/>
</dbReference>
<comment type="caution">
    <text evidence="3">The sequence shown here is derived from an EMBL/GenBank/DDBJ whole genome shotgun (WGS) entry which is preliminary data.</text>
</comment>
<evidence type="ECO:0000256" key="1">
    <source>
        <dbReference type="SAM" id="Phobius"/>
    </source>
</evidence>
<feature type="transmembrane region" description="Helical" evidence="1">
    <location>
        <begin position="68"/>
        <end position="89"/>
    </location>
</feature>
<feature type="transmembrane region" description="Helical" evidence="1">
    <location>
        <begin position="25"/>
        <end position="56"/>
    </location>
</feature>
<organism evidence="3 4">
    <name type="scientific">Endozoicomonas gorgoniicola</name>
    <dbReference type="NCBI Taxonomy" id="1234144"/>
    <lineage>
        <taxon>Bacteria</taxon>
        <taxon>Pseudomonadati</taxon>
        <taxon>Pseudomonadota</taxon>
        <taxon>Gammaproteobacteria</taxon>
        <taxon>Oceanospirillales</taxon>
        <taxon>Endozoicomonadaceae</taxon>
        <taxon>Endozoicomonas</taxon>
    </lineage>
</organism>
<dbReference type="Proteomes" id="UP001209854">
    <property type="component" value="Unassembled WGS sequence"/>
</dbReference>
<keyword evidence="1" id="KW-0472">Membrane</keyword>
<keyword evidence="1" id="KW-0812">Transmembrane</keyword>
<feature type="domain" description="DUF2062" evidence="2">
    <location>
        <begin position="15"/>
        <end position="140"/>
    </location>
</feature>
<dbReference type="RefSeq" id="WP_262564585.1">
    <property type="nucleotide sequence ID" value="NZ_JAPFCC010000001.1"/>
</dbReference>